<proteinExistence type="predicted"/>
<sequence length="256" mass="30037">MSENQKTIEKTEKTKETEQIEKIEEIDRTVNKTDWPLHVHAYSVHHFDHDKKKGKFILANYDEDSIIVYQAFKPSIGKYAIKNQTFKGCPDYSYTRMTWIKTEYLWMNHRSGWSTKKNQEITLALRVSHEGFLKILSLAFPGHFYATSTRFENEEQFRKLLKESRNNPSQVRLQWDPAWSVTDNKIGTRRAIQLGLKGEIAKEFIEDYVTEIINITPLVHHGLNNFVKSKDSKLTPVPVEKEFIVSEEIQKIICMI</sequence>
<protein>
    <submittedName>
        <fullName evidence="1">Uncharacterized protein</fullName>
    </submittedName>
</protein>
<dbReference type="EMBL" id="JANTQA010000047">
    <property type="protein sequence ID" value="KAJ3433221.1"/>
    <property type="molecule type" value="Genomic_DNA"/>
</dbReference>
<dbReference type="Proteomes" id="UP001146793">
    <property type="component" value="Unassembled WGS sequence"/>
</dbReference>
<evidence type="ECO:0000313" key="4">
    <source>
        <dbReference type="Proteomes" id="UP001150062"/>
    </source>
</evidence>
<dbReference type="Pfam" id="PF14124">
    <property type="entry name" value="DUF4291"/>
    <property type="match status" value="1"/>
</dbReference>
<reference evidence="1" key="2">
    <citation type="submission" date="2022-08" db="EMBL/GenBank/DDBJ databases">
        <title>Novel sulphate-reducing endosymbionts in the free-living metamonad Anaeramoeba.</title>
        <authorList>
            <person name="Jerlstrom-Hultqvist J."/>
            <person name="Cepicka I."/>
            <person name="Gallot-Lavallee L."/>
            <person name="Salas-Leiva D."/>
            <person name="Curtis B.A."/>
            <person name="Zahonova K."/>
            <person name="Pipaliya S."/>
            <person name="Dacks J."/>
            <person name="Roger A.J."/>
        </authorList>
    </citation>
    <scope>NUCLEOTIDE SEQUENCE</scope>
    <source>
        <strain evidence="1">Busselton2</strain>
    </source>
</reference>
<keyword evidence="4" id="KW-1185">Reference proteome</keyword>
<dbReference type="PANTHER" id="PTHR38567:SF1">
    <property type="entry name" value="DUF4291 DOMAIN-CONTAINING PROTEIN"/>
    <property type="match status" value="1"/>
</dbReference>
<dbReference type="InterPro" id="IPR025633">
    <property type="entry name" value="DUF4291"/>
</dbReference>
<dbReference type="Proteomes" id="UP001150062">
    <property type="component" value="Unassembled WGS sequence"/>
</dbReference>
<reference evidence="2" key="1">
    <citation type="submission" date="2022-08" db="EMBL/GenBank/DDBJ databases">
        <title>Novel sulfate-reducing endosymbionts in the free-living metamonad Anaeramoeba.</title>
        <authorList>
            <person name="Jerlstrom-Hultqvist J."/>
            <person name="Cepicka I."/>
            <person name="Gallot-Lavallee L."/>
            <person name="Salas-Leiva D."/>
            <person name="Curtis B.A."/>
            <person name="Zahonova K."/>
            <person name="Pipaliya S."/>
            <person name="Dacks J."/>
            <person name="Roger A.J."/>
        </authorList>
    </citation>
    <scope>NUCLEOTIDE SEQUENCE</scope>
    <source>
        <strain evidence="2">Schooner1</strain>
    </source>
</reference>
<evidence type="ECO:0000313" key="3">
    <source>
        <dbReference type="Proteomes" id="UP001146793"/>
    </source>
</evidence>
<evidence type="ECO:0000313" key="1">
    <source>
        <dbReference type="EMBL" id="KAJ3433221.1"/>
    </source>
</evidence>
<evidence type="ECO:0000313" key="2">
    <source>
        <dbReference type="EMBL" id="KAJ6228476.1"/>
    </source>
</evidence>
<comment type="caution">
    <text evidence="1">The sequence shown here is derived from an EMBL/GenBank/DDBJ whole genome shotgun (WGS) entry which is preliminary data.</text>
</comment>
<dbReference type="EMBL" id="JAOAOG010000327">
    <property type="protein sequence ID" value="KAJ6228476.1"/>
    <property type="molecule type" value="Genomic_DNA"/>
</dbReference>
<organism evidence="1 3">
    <name type="scientific">Anaeramoeba flamelloides</name>
    <dbReference type="NCBI Taxonomy" id="1746091"/>
    <lineage>
        <taxon>Eukaryota</taxon>
        <taxon>Metamonada</taxon>
        <taxon>Anaeramoebidae</taxon>
        <taxon>Anaeramoeba</taxon>
    </lineage>
</organism>
<gene>
    <name evidence="1" type="ORF">M0812_22174</name>
    <name evidence="2" type="ORF">M0813_08827</name>
</gene>
<dbReference type="PANTHER" id="PTHR38567">
    <property type="entry name" value="DUF4291 DOMAIN-CONTAINING PROTEIN"/>
    <property type="match status" value="1"/>
</dbReference>
<accession>A0AAV7YWN6</accession>
<dbReference type="AlphaFoldDB" id="A0AAV7YWN6"/>
<name>A0AAV7YWN6_9EUKA</name>